<proteinExistence type="inferred from homology"/>
<dbReference type="Pfam" id="PF02801">
    <property type="entry name" value="Ketoacyl-synt_C"/>
    <property type="match status" value="1"/>
</dbReference>
<feature type="domain" description="Beta-ketoacyl synthase C-terminal" evidence="6">
    <location>
        <begin position="263"/>
        <end position="350"/>
    </location>
</feature>
<evidence type="ECO:0000259" key="5">
    <source>
        <dbReference type="Pfam" id="PF00109"/>
    </source>
</evidence>
<evidence type="ECO:0000313" key="8">
    <source>
        <dbReference type="Proteomes" id="UP000255425"/>
    </source>
</evidence>
<evidence type="ECO:0000256" key="1">
    <source>
        <dbReference type="ARBA" id="ARBA00008467"/>
    </source>
</evidence>
<feature type="domain" description="Beta-ketoacyl synthase-like N-terminal" evidence="5">
    <location>
        <begin position="4"/>
        <end position="241"/>
    </location>
</feature>
<dbReference type="PANTHER" id="PTHR11712:SF322">
    <property type="entry name" value="POLYKETIDE BETA-KETOACYL SYNTHASE 2-RELATED"/>
    <property type="match status" value="1"/>
</dbReference>
<dbReference type="Gene3D" id="3.40.47.10">
    <property type="match status" value="2"/>
</dbReference>
<dbReference type="EMBL" id="UHDZ01000002">
    <property type="protein sequence ID" value="SUN32869.1"/>
    <property type="molecule type" value="Genomic_DNA"/>
</dbReference>
<reference evidence="7 8" key="1">
    <citation type="submission" date="2018-06" db="EMBL/GenBank/DDBJ databases">
        <authorList>
            <consortium name="Pathogen Informatics"/>
            <person name="Doyle S."/>
        </authorList>
    </citation>
    <scope>NUCLEOTIDE SEQUENCE [LARGE SCALE GENOMIC DNA]</scope>
    <source>
        <strain evidence="7 8">NCTC11807</strain>
    </source>
</reference>
<keyword evidence="8" id="KW-1185">Reference proteome</keyword>
<evidence type="ECO:0000313" key="7">
    <source>
        <dbReference type="EMBL" id="SUN32869.1"/>
    </source>
</evidence>
<dbReference type="RefSeq" id="WP_115314167.1">
    <property type="nucleotide sequence ID" value="NZ_CP068030.1"/>
</dbReference>
<organism evidence="7 8">
    <name type="scientific">Staphylococcus saccharolyticus</name>
    <dbReference type="NCBI Taxonomy" id="33028"/>
    <lineage>
        <taxon>Bacteria</taxon>
        <taxon>Bacillati</taxon>
        <taxon>Bacillota</taxon>
        <taxon>Bacilli</taxon>
        <taxon>Bacillales</taxon>
        <taxon>Staphylococcaceae</taxon>
        <taxon>Staphylococcus</taxon>
    </lineage>
</organism>
<dbReference type="GO" id="GO:0004315">
    <property type="term" value="F:3-oxoacyl-[acyl-carrier-protein] synthase activity"/>
    <property type="evidence" value="ECO:0007669"/>
    <property type="project" value="TreeGrafter"/>
</dbReference>
<dbReference type="InterPro" id="IPR014030">
    <property type="entry name" value="Ketoacyl_synth_N"/>
</dbReference>
<dbReference type="AlphaFoldDB" id="A0A380JAJ9"/>
<name>A0A380JAJ9_9STAP</name>
<dbReference type="InterPro" id="IPR000794">
    <property type="entry name" value="Beta-ketoacyl_synthase"/>
</dbReference>
<dbReference type="Proteomes" id="UP000255425">
    <property type="component" value="Unassembled WGS sequence"/>
</dbReference>
<evidence type="ECO:0000259" key="6">
    <source>
        <dbReference type="Pfam" id="PF02801"/>
    </source>
</evidence>
<comment type="similarity">
    <text evidence="1 4">Belongs to the thiolase-like superfamily. Beta-ketoacyl-ACP synthases family.</text>
</comment>
<accession>A0A380JAJ9</accession>
<keyword evidence="3 7" id="KW-0012">Acyltransferase</keyword>
<evidence type="ECO:0000256" key="2">
    <source>
        <dbReference type="ARBA" id="ARBA00022679"/>
    </source>
</evidence>
<dbReference type="GO" id="GO:0006633">
    <property type="term" value="P:fatty acid biosynthetic process"/>
    <property type="evidence" value="ECO:0007669"/>
    <property type="project" value="TreeGrafter"/>
</dbReference>
<sequence length="397" mass="44264">MNKTCITGIGIINSVGENKNEFSDNFFKGLSGVKPTKNSDINAGDILFVGNILGNISNRINKRLAKQSDRFIHLALIAAKEAIEDRKCITEYSPHEKGIFFGNNSGGWDICEKGFFEFFLDDPKLVNPYQATAWFPTAPQGFTSITYKFKGYSKSFVADRLSDAQALYFANKCIKKKKNSLILFGGVESPITTFGLQCYYGVGNLSSVTSIKDAYLPFKGKKNDGLVLGEGSAVLTLESAENIDDDDIYAYLLDIRYIDISENKITLVNTITKMLKKLKLRSSDIDVIVPEGSSIVEEDYFEIESLKKIFSKNTPIAVTKHYFGHLFGAAKATDAAISILSMKRSELPPHFMLGESFSDYKIRKNTKKDINYILNISISKDKECIISLFRKGGRCND</sequence>
<gene>
    <name evidence="7" type="ORF">NCTC11807_02773</name>
</gene>
<dbReference type="InterPro" id="IPR014031">
    <property type="entry name" value="Ketoacyl_synth_C"/>
</dbReference>
<dbReference type="EC" id="2.3.1.-" evidence="7"/>
<evidence type="ECO:0000256" key="4">
    <source>
        <dbReference type="RuleBase" id="RU003694"/>
    </source>
</evidence>
<dbReference type="SUPFAM" id="SSF53901">
    <property type="entry name" value="Thiolase-like"/>
    <property type="match status" value="2"/>
</dbReference>
<dbReference type="InterPro" id="IPR016039">
    <property type="entry name" value="Thiolase-like"/>
</dbReference>
<dbReference type="Pfam" id="PF00109">
    <property type="entry name" value="ketoacyl-synt"/>
    <property type="match status" value="1"/>
</dbReference>
<keyword evidence="2 4" id="KW-0808">Transferase</keyword>
<dbReference type="PANTHER" id="PTHR11712">
    <property type="entry name" value="POLYKETIDE SYNTHASE-RELATED"/>
    <property type="match status" value="1"/>
</dbReference>
<protein>
    <submittedName>
        <fullName evidence="7">3-oxoacyl-ACP synthase</fullName>
        <ecNumber evidence="7">2.3.1.-</ecNumber>
    </submittedName>
</protein>
<evidence type="ECO:0000256" key="3">
    <source>
        <dbReference type="ARBA" id="ARBA00023315"/>
    </source>
</evidence>